<keyword evidence="18" id="KW-0150">Chloroplast</keyword>
<evidence type="ECO:0000256" key="8">
    <source>
        <dbReference type="ARBA" id="ARBA00022967"/>
    </source>
</evidence>
<feature type="transmembrane region" description="Helical" evidence="16">
    <location>
        <begin position="138"/>
        <end position="157"/>
    </location>
</feature>
<keyword evidence="5 16" id="KW-0874">Quinone</keyword>
<feature type="transmembrane region" description="Helical" evidence="16">
    <location>
        <begin position="275"/>
        <end position="294"/>
    </location>
</feature>
<dbReference type="PRINTS" id="PR01437">
    <property type="entry name" value="NUOXDRDTASE4"/>
</dbReference>
<keyword evidence="9 16" id="KW-1133">Transmembrane helix</keyword>
<feature type="transmembrane region" description="Helical" evidence="16">
    <location>
        <begin position="6"/>
        <end position="26"/>
    </location>
</feature>
<dbReference type="PANTHER" id="PTHR43507:SF21">
    <property type="entry name" value="NAD(P)H-QUINONE OXIDOREDUCTASE CHAIN 4, CHLOROPLASTIC"/>
    <property type="match status" value="1"/>
</dbReference>
<dbReference type="HAMAP" id="MF_00491">
    <property type="entry name" value="NDH1_NuoM"/>
    <property type="match status" value="1"/>
</dbReference>
<comment type="catalytic activity">
    <reaction evidence="15 16">
        <text>a plastoquinone + NADH + (n+1) H(+)(in) = a plastoquinol + NAD(+) + n H(+)(out)</text>
        <dbReference type="Rhea" id="RHEA:42608"/>
        <dbReference type="Rhea" id="RHEA-COMP:9561"/>
        <dbReference type="Rhea" id="RHEA-COMP:9562"/>
        <dbReference type="ChEBI" id="CHEBI:15378"/>
        <dbReference type="ChEBI" id="CHEBI:17757"/>
        <dbReference type="ChEBI" id="CHEBI:57540"/>
        <dbReference type="ChEBI" id="CHEBI:57945"/>
        <dbReference type="ChEBI" id="CHEBI:62192"/>
    </reaction>
</comment>
<keyword evidence="4 16" id="KW-0812">Transmembrane</keyword>
<accession>A0A166QJJ0</accession>
<dbReference type="AlphaFoldDB" id="A0A166QJJ0"/>
<dbReference type="GO" id="GO:0008137">
    <property type="term" value="F:NADH dehydrogenase (ubiquinone) activity"/>
    <property type="evidence" value="ECO:0007669"/>
    <property type="project" value="InterPro"/>
</dbReference>
<evidence type="ECO:0000256" key="7">
    <source>
        <dbReference type="ARBA" id="ARBA00022957"/>
    </source>
</evidence>
<feature type="transmembrane region" description="Helical" evidence="16">
    <location>
        <begin position="79"/>
        <end position="103"/>
    </location>
</feature>
<dbReference type="GO" id="GO:0003954">
    <property type="term" value="F:NADH dehydrogenase activity"/>
    <property type="evidence" value="ECO:0007669"/>
    <property type="project" value="TreeGrafter"/>
</dbReference>
<keyword evidence="11 16" id="KW-0472">Membrane</keyword>
<dbReference type="GO" id="GO:0009535">
    <property type="term" value="C:chloroplast thylakoid membrane"/>
    <property type="evidence" value="ECO:0007669"/>
    <property type="project" value="UniProtKB-SubCell"/>
</dbReference>
<comment type="subcellular location">
    <subcellularLocation>
        <location evidence="1">Membrane</location>
        <topology evidence="1">Multi-pass membrane protein</topology>
    </subcellularLocation>
    <subcellularLocation>
        <location evidence="16">Plastid</location>
        <location evidence="16">Chloroplast thylakoid membrane</location>
        <topology evidence="16">Multi-pass membrane protein</topology>
    </subcellularLocation>
</comment>
<gene>
    <name evidence="16 18" type="primary">ndhD</name>
</gene>
<dbReference type="GO" id="GO:0048039">
    <property type="term" value="F:ubiquinone binding"/>
    <property type="evidence" value="ECO:0007669"/>
    <property type="project" value="TreeGrafter"/>
</dbReference>
<evidence type="ECO:0000256" key="6">
    <source>
        <dbReference type="ARBA" id="ARBA00022857"/>
    </source>
</evidence>
<feature type="transmembrane region" description="Helical" evidence="16">
    <location>
        <begin position="464"/>
        <end position="483"/>
    </location>
</feature>
<feature type="transmembrane region" description="Helical" evidence="16">
    <location>
        <begin position="243"/>
        <end position="263"/>
    </location>
</feature>
<geneLocation type="chloroplast" evidence="18"/>
<evidence type="ECO:0000256" key="15">
    <source>
        <dbReference type="ARBA" id="ARBA00048026"/>
    </source>
</evidence>
<keyword evidence="8 16" id="KW-1278">Translocase</keyword>
<dbReference type="GeneID" id="27908661"/>
<evidence type="ECO:0000256" key="5">
    <source>
        <dbReference type="ARBA" id="ARBA00022719"/>
    </source>
</evidence>
<dbReference type="GO" id="GO:0042773">
    <property type="term" value="P:ATP synthesis coupled electron transport"/>
    <property type="evidence" value="ECO:0007669"/>
    <property type="project" value="InterPro"/>
</dbReference>
<reference evidence="18" key="1">
    <citation type="journal article" date="2016" name="Genome Announc.">
        <title>Complete Chloroplast Genome Sequence of Phagomixotrophic Green Alga Cymbomonas tetramitiformis.</title>
        <authorList>
            <person name="Satjarak A."/>
            <person name="Paasch A.E."/>
            <person name="Graham L.E."/>
            <person name="Kim E."/>
        </authorList>
    </citation>
    <scope>NUCLEOTIDE SEQUENCE</scope>
    <source>
        <strain evidence="18">PLY262</strain>
    </source>
</reference>
<keyword evidence="6 16" id="KW-0521">NADP</keyword>
<evidence type="ECO:0000256" key="11">
    <source>
        <dbReference type="ARBA" id="ARBA00023136"/>
    </source>
</evidence>
<evidence type="ECO:0000256" key="10">
    <source>
        <dbReference type="ARBA" id="ARBA00023027"/>
    </source>
</evidence>
<feature type="transmembrane region" description="Helical" evidence="16">
    <location>
        <begin position="115"/>
        <end position="132"/>
    </location>
</feature>
<evidence type="ECO:0000256" key="13">
    <source>
        <dbReference type="ARBA" id="ARBA00032800"/>
    </source>
</evidence>
<evidence type="ECO:0000256" key="9">
    <source>
        <dbReference type="ARBA" id="ARBA00022989"/>
    </source>
</evidence>
<evidence type="ECO:0000256" key="14">
    <source>
        <dbReference type="ARBA" id="ARBA00047726"/>
    </source>
</evidence>
<dbReference type="EMBL" id="KX013545">
    <property type="protein sequence ID" value="ANA56939.1"/>
    <property type="molecule type" value="Genomic_DNA"/>
</dbReference>
<dbReference type="PANTHER" id="PTHR43507">
    <property type="entry name" value="NADH-UBIQUINONE OXIDOREDUCTASE CHAIN 4"/>
    <property type="match status" value="1"/>
</dbReference>
<comment type="similarity">
    <text evidence="2 16">Belongs to the complex I subunit 4 family.</text>
</comment>
<keyword evidence="7 16" id="KW-0618">Plastoquinone</keyword>
<dbReference type="EC" id="7.1.1.-" evidence="16"/>
<keyword evidence="16" id="KW-0793">Thylakoid</keyword>
<dbReference type="InterPro" id="IPR001750">
    <property type="entry name" value="ND/Mrp_TM"/>
</dbReference>
<feature type="transmembrane region" description="Helical" evidence="16">
    <location>
        <begin position="210"/>
        <end position="231"/>
    </location>
</feature>
<dbReference type="InterPro" id="IPR010227">
    <property type="entry name" value="NADH_Q_OxRdtase_chainM/4"/>
</dbReference>
<evidence type="ECO:0000256" key="1">
    <source>
        <dbReference type="ARBA" id="ARBA00004141"/>
    </source>
</evidence>
<evidence type="ECO:0000313" key="18">
    <source>
        <dbReference type="EMBL" id="ANA56939.1"/>
    </source>
</evidence>
<proteinExistence type="inferred from homology"/>
<comment type="catalytic activity">
    <reaction evidence="14 16">
        <text>a plastoquinone + NADPH + (n+1) H(+)(in) = a plastoquinol + NADP(+) + n H(+)(out)</text>
        <dbReference type="Rhea" id="RHEA:42612"/>
        <dbReference type="Rhea" id="RHEA-COMP:9561"/>
        <dbReference type="Rhea" id="RHEA-COMP:9562"/>
        <dbReference type="ChEBI" id="CHEBI:15378"/>
        <dbReference type="ChEBI" id="CHEBI:17757"/>
        <dbReference type="ChEBI" id="CHEBI:57783"/>
        <dbReference type="ChEBI" id="CHEBI:58349"/>
        <dbReference type="ChEBI" id="CHEBI:62192"/>
    </reaction>
</comment>
<evidence type="ECO:0000256" key="12">
    <source>
        <dbReference type="ARBA" id="ARBA00030440"/>
    </source>
</evidence>
<evidence type="ECO:0000256" key="3">
    <source>
        <dbReference type="ARBA" id="ARBA00016792"/>
    </source>
</evidence>
<dbReference type="InterPro" id="IPR003918">
    <property type="entry name" value="NADH_UbQ_OxRdtase"/>
</dbReference>
<dbReference type="Pfam" id="PF00361">
    <property type="entry name" value="Proton_antipo_M"/>
    <property type="match status" value="1"/>
</dbReference>
<evidence type="ECO:0000256" key="16">
    <source>
        <dbReference type="HAMAP-Rule" id="MF_00491"/>
    </source>
</evidence>
<dbReference type="NCBIfam" id="NF009212">
    <property type="entry name" value="PRK12561.1"/>
    <property type="match status" value="1"/>
</dbReference>
<feature type="transmembrane region" description="Helical" evidence="16">
    <location>
        <begin position="375"/>
        <end position="402"/>
    </location>
</feature>
<evidence type="ECO:0000259" key="17">
    <source>
        <dbReference type="Pfam" id="PF00361"/>
    </source>
</evidence>
<keyword evidence="10 16" id="KW-0520">NAD</keyword>
<name>A0A166QJJ0_9CHLO</name>
<feature type="domain" description="NADH:quinone oxidoreductase/Mrp antiporter transmembrane" evidence="17">
    <location>
        <begin position="133"/>
        <end position="419"/>
    </location>
</feature>
<feature type="transmembrane region" description="Helical" evidence="16">
    <location>
        <begin position="336"/>
        <end position="354"/>
    </location>
</feature>
<feature type="transmembrane region" description="Helical" evidence="16">
    <location>
        <begin position="38"/>
        <end position="59"/>
    </location>
</feature>
<evidence type="ECO:0000256" key="4">
    <source>
        <dbReference type="ARBA" id="ARBA00022692"/>
    </source>
</evidence>
<evidence type="ECO:0000256" key="2">
    <source>
        <dbReference type="ARBA" id="ARBA00009025"/>
    </source>
</evidence>
<organism evidence="18">
    <name type="scientific">Cymbomonas tetramitiformis</name>
    <dbReference type="NCBI Taxonomy" id="36881"/>
    <lineage>
        <taxon>Eukaryota</taxon>
        <taxon>Viridiplantae</taxon>
        <taxon>Chlorophyta</taxon>
        <taxon>Pyramimonadophyceae</taxon>
        <taxon>Pyramimonadales</taxon>
        <taxon>Pyramimonadaceae</taxon>
        <taxon>Cymbomonas</taxon>
    </lineage>
</organism>
<keyword evidence="18" id="KW-0934">Plastid</keyword>
<protein>
    <recommendedName>
        <fullName evidence="3 16">NAD(P)H-quinone oxidoreductase chain 4, chloroplastic</fullName>
        <ecNumber evidence="16">7.1.1.-</ecNumber>
    </recommendedName>
    <alternativeName>
        <fullName evidence="13 16">NAD(P)H dehydrogenase, chain 4</fullName>
    </alternativeName>
    <alternativeName>
        <fullName evidence="12 16">NADH-plastoquinone oxidoreductase chain 4</fullName>
    </alternativeName>
</protein>
<feature type="transmembrane region" description="Helical" evidence="16">
    <location>
        <begin position="414"/>
        <end position="436"/>
    </location>
</feature>
<dbReference type="GO" id="GO:0015990">
    <property type="term" value="P:electron transport coupled proton transport"/>
    <property type="evidence" value="ECO:0007669"/>
    <property type="project" value="TreeGrafter"/>
</dbReference>
<sequence length="503" mass="56078">MTFFHLPWLTIIVLFPVLAAFIIPFLPDNNGKVVRWYALGVCLLDFIFIIYTFSSYYSFTSPSLQLVEDFSWIPSLSLHWSLGVDGLSMPLILLTGFITTLATLSAWPITKNSKLFYILMLTMYSGQIGVFASQDILLFFFMWELELIPVYLLLNLWGGKKRLYAGTKFILYTALASIFILIGGLAMAFYGDTVTFNMSELAQKQYPFNLEILIYLGFLIAYGVKLSAFPVHTWLPDTHGEAHYSTCMLLAGILLKMGGYALIRINMDMLPNAHIYFAPLLAIIGVINIIYAALTSFAQRNLKRKIAYSSVSHMGFVLIGISSLTNSGLSGAMLQMISHGLIGAGLFFLAGSTYDRTRTLILEDLGGIAVQMPKIFAMFTAVSMASLALPGMSGFLSELMIFLGFVTSDVYSPIFIFIITFFEAVGIILTPIYLLSMLRQVFYGSKTGQVQHLRKLVDAGPREIFIVSCLMIPMLGIGIYPQVVTQTYESRTNSVIEHIRSQI</sequence>
<dbReference type="RefSeq" id="YP_009252805.1">
    <property type="nucleotide sequence ID" value="NC_030169.1"/>
</dbReference>
<dbReference type="NCBIfam" id="TIGR01972">
    <property type="entry name" value="NDH_I_M"/>
    <property type="match status" value="1"/>
</dbReference>
<dbReference type="GO" id="GO:0016655">
    <property type="term" value="F:oxidoreductase activity, acting on NAD(P)H, quinone or similar compound as acceptor"/>
    <property type="evidence" value="ECO:0007669"/>
    <property type="project" value="UniProtKB-UniRule"/>
</dbReference>
<feature type="transmembrane region" description="Helical" evidence="16">
    <location>
        <begin position="306"/>
        <end position="324"/>
    </location>
</feature>
<dbReference type="InterPro" id="IPR022997">
    <property type="entry name" value="NADH_Q_OxRdtase_chain4"/>
</dbReference>
<feature type="transmembrane region" description="Helical" evidence="16">
    <location>
        <begin position="169"/>
        <end position="190"/>
    </location>
</feature>